<dbReference type="GO" id="GO:0015035">
    <property type="term" value="F:protein-disulfide reductase activity"/>
    <property type="evidence" value="ECO:0007669"/>
    <property type="project" value="InterPro"/>
</dbReference>
<comment type="caution">
    <text evidence="2">The sequence shown here is derived from an EMBL/GenBank/DDBJ whole genome shotgun (WGS) entry which is preliminary data.</text>
</comment>
<dbReference type="PANTHER" id="PTHR33639:SF2">
    <property type="entry name" value="DUF393 DOMAIN-CONTAINING PROTEIN"/>
    <property type="match status" value="1"/>
</dbReference>
<sequence>MKSKSAVILFDGVCNLCNGFVQFVISHDPAGRFKFAALQSETGRQLLQKFQPGVYNLDTVILIENNKLYHRSTAALRILRHLSGAWPLLYLAIILPVFFRDWGYNFVARNRYRWLGQRESCLMPTPGLKARFL</sequence>
<dbReference type="InterPro" id="IPR007263">
    <property type="entry name" value="DCC1-like"/>
</dbReference>
<dbReference type="AlphaFoldDB" id="A0A5M6D9A9"/>
<evidence type="ECO:0000313" key="2">
    <source>
        <dbReference type="EMBL" id="KAA5543943.1"/>
    </source>
</evidence>
<organism evidence="2 3">
    <name type="scientific">Adhaeribacter rhizoryzae</name>
    <dbReference type="NCBI Taxonomy" id="2607907"/>
    <lineage>
        <taxon>Bacteria</taxon>
        <taxon>Pseudomonadati</taxon>
        <taxon>Bacteroidota</taxon>
        <taxon>Cytophagia</taxon>
        <taxon>Cytophagales</taxon>
        <taxon>Hymenobacteraceae</taxon>
        <taxon>Adhaeribacter</taxon>
    </lineage>
</organism>
<dbReference type="InterPro" id="IPR052927">
    <property type="entry name" value="DCC_oxidoreductase"/>
</dbReference>
<dbReference type="Proteomes" id="UP000323426">
    <property type="component" value="Unassembled WGS sequence"/>
</dbReference>
<keyword evidence="1" id="KW-1133">Transmembrane helix</keyword>
<gene>
    <name evidence="2" type="ORF">F0145_15295</name>
</gene>
<protein>
    <submittedName>
        <fullName evidence="2">Thiol-disulfide oxidoreductase DCC family protein</fullName>
    </submittedName>
</protein>
<dbReference type="RefSeq" id="WP_150089445.1">
    <property type="nucleotide sequence ID" value="NZ_VWSF01000012.1"/>
</dbReference>
<accession>A0A5M6D9A9</accession>
<keyword evidence="3" id="KW-1185">Reference proteome</keyword>
<evidence type="ECO:0000313" key="3">
    <source>
        <dbReference type="Proteomes" id="UP000323426"/>
    </source>
</evidence>
<proteinExistence type="predicted"/>
<reference evidence="2 3" key="1">
    <citation type="submission" date="2019-09" db="EMBL/GenBank/DDBJ databases">
        <title>Genome sequence and assembly of Adhaeribacter sp.</title>
        <authorList>
            <person name="Chhetri G."/>
        </authorList>
    </citation>
    <scope>NUCLEOTIDE SEQUENCE [LARGE SCALE GENOMIC DNA]</scope>
    <source>
        <strain evidence="2 3">DK36</strain>
    </source>
</reference>
<feature type="transmembrane region" description="Helical" evidence="1">
    <location>
        <begin position="78"/>
        <end position="99"/>
    </location>
</feature>
<keyword evidence="1" id="KW-0472">Membrane</keyword>
<keyword evidence="1" id="KW-0812">Transmembrane</keyword>
<dbReference type="EMBL" id="VWSF01000012">
    <property type="protein sequence ID" value="KAA5543943.1"/>
    <property type="molecule type" value="Genomic_DNA"/>
</dbReference>
<name>A0A5M6D9A9_9BACT</name>
<dbReference type="Pfam" id="PF04134">
    <property type="entry name" value="DCC1-like"/>
    <property type="match status" value="1"/>
</dbReference>
<dbReference type="PANTHER" id="PTHR33639">
    <property type="entry name" value="THIOL-DISULFIDE OXIDOREDUCTASE DCC"/>
    <property type="match status" value="1"/>
</dbReference>
<evidence type="ECO:0000256" key="1">
    <source>
        <dbReference type="SAM" id="Phobius"/>
    </source>
</evidence>